<dbReference type="InterPro" id="IPR029052">
    <property type="entry name" value="Metallo-depent_PP-like"/>
</dbReference>
<keyword evidence="3" id="KW-1185">Reference proteome</keyword>
<accession>A0AAN5CT95</accession>
<reference evidence="3" key="1">
    <citation type="submission" date="2022-10" db="EMBL/GenBank/DDBJ databases">
        <title>Genome assembly of Pristionchus species.</title>
        <authorList>
            <person name="Yoshida K."/>
            <person name="Sommer R.J."/>
        </authorList>
    </citation>
    <scope>NUCLEOTIDE SEQUENCE [LARGE SCALE GENOMIC DNA]</scope>
    <source>
        <strain evidence="3">RS5460</strain>
    </source>
</reference>
<dbReference type="PANTHER" id="PTHR11668">
    <property type="entry name" value="SERINE/THREONINE PROTEIN PHOSPHATASE"/>
    <property type="match status" value="1"/>
</dbReference>
<dbReference type="InterPro" id="IPR050341">
    <property type="entry name" value="PP1_catalytic_subunit"/>
</dbReference>
<dbReference type="SMART" id="SM00156">
    <property type="entry name" value="PP2Ac"/>
    <property type="match status" value="1"/>
</dbReference>
<comment type="caution">
    <text evidence="2">The sequence shown here is derived from an EMBL/GenBank/DDBJ whole genome shotgun (WGS) entry which is preliminary data.</text>
</comment>
<dbReference type="PANTHER" id="PTHR11668:SF491">
    <property type="entry name" value="SERINE_THREONINE-PROTEIN PHOSPHATASE"/>
    <property type="match status" value="1"/>
</dbReference>
<evidence type="ECO:0000259" key="1">
    <source>
        <dbReference type="SMART" id="SM00156"/>
    </source>
</evidence>
<dbReference type="EMBL" id="BTRK01000004">
    <property type="protein sequence ID" value="GMR49929.1"/>
    <property type="molecule type" value="Genomic_DNA"/>
</dbReference>
<dbReference type="InterPro" id="IPR004843">
    <property type="entry name" value="Calcineurin-like_PHP"/>
</dbReference>
<evidence type="ECO:0000313" key="2">
    <source>
        <dbReference type="EMBL" id="GMR49929.1"/>
    </source>
</evidence>
<dbReference type="GO" id="GO:0005634">
    <property type="term" value="C:nucleus"/>
    <property type="evidence" value="ECO:0007669"/>
    <property type="project" value="TreeGrafter"/>
</dbReference>
<dbReference type="Proteomes" id="UP001328107">
    <property type="component" value="Unassembled WGS sequence"/>
</dbReference>
<dbReference type="AlphaFoldDB" id="A0AAN5CT95"/>
<dbReference type="GO" id="GO:0004722">
    <property type="term" value="F:protein serine/threonine phosphatase activity"/>
    <property type="evidence" value="ECO:0007669"/>
    <property type="project" value="TreeGrafter"/>
</dbReference>
<name>A0AAN5CT95_9BILA</name>
<dbReference type="GO" id="GO:0005737">
    <property type="term" value="C:cytoplasm"/>
    <property type="evidence" value="ECO:0007669"/>
    <property type="project" value="TreeGrafter"/>
</dbReference>
<sequence>PQRLKECILSPEEKKKCEGILAQVCHRDTIIGARIAFEPDDVMWVLQKVQEYLDREPMLIEDLSWPIRIVGDLNGQLYDLDRIFDVLTKDGKPGWELAKYIFLGNYVGKGRQSIETLMGLFCIKMLFPDNIFLLRGTREFIDVNKDCGFYREFLVRYSEQETAYVLYQTTNDTFAYLSLAAIVG</sequence>
<protein>
    <recommendedName>
        <fullName evidence="1">Serine/threonine specific protein phosphatases domain-containing protein</fullName>
    </recommendedName>
</protein>
<dbReference type="PRINTS" id="PR00114">
    <property type="entry name" value="STPHPHTASE"/>
</dbReference>
<gene>
    <name evidence="2" type="ORF">PMAYCL1PPCAC_20124</name>
</gene>
<proteinExistence type="predicted"/>
<dbReference type="Gene3D" id="3.60.21.10">
    <property type="match status" value="1"/>
</dbReference>
<organism evidence="2 3">
    <name type="scientific">Pristionchus mayeri</name>
    <dbReference type="NCBI Taxonomy" id="1317129"/>
    <lineage>
        <taxon>Eukaryota</taxon>
        <taxon>Metazoa</taxon>
        <taxon>Ecdysozoa</taxon>
        <taxon>Nematoda</taxon>
        <taxon>Chromadorea</taxon>
        <taxon>Rhabditida</taxon>
        <taxon>Rhabditina</taxon>
        <taxon>Diplogasteromorpha</taxon>
        <taxon>Diplogasteroidea</taxon>
        <taxon>Neodiplogasteridae</taxon>
        <taxon>Pristionchus</taxon>
    </lineage>
</organism>
<feature type="non-terminal residue" evidence="2">
    <location>
        <position position="184"/>
    </location>
</feature>
<feature type="domain" description="Serine/threonine specific protein phosphatases" evidence="1">
    <location>
        <begin position="37"/>
        <end position="181"/>
    </location>
</feature>
<dbReference type="Pfam" id="PF00149">
    <property type="entry name" value="Metallophos"/>
    <property type="match status" value="1"/>
</dbReference>
<dbReference type="SUPFAM" id="SSF56300">
    <property type="entry name" value="Metallo-dependent phosphatases"/>
    <property type="match status" value="1"/>
</dbReference>
<evidence type="ECO:0000313" key="3">
    <source>
        <dbReference type="Proteomes" id="UP001328107"/>
    </source>
</evidence>
<feature type="non-terminal residue" evidence="2">
    <location>
        <position position="1"/>
    </location>
</feature>
<dbReference type="InterPro" id="IPR006186">
    <property type="entry name" value="Ser/Thr-sp_prot-phosphatase"/>
</dbReference>